<proteinExistence type="predicted"/>
<protein>
    <submittedName>
        <fullName evidence="2">Uncharacterized protein</fullName>
    </submittedName>
</protein>
<evidence type="ECO:0000313" key="3">
    <source>
        <dbReference type="Proteomes" id="UP000006365"/>
    </source>
</evidence>
<keyword evidence="1" id="KW-0732">Signal</keyword>
<dbReference type="KEGG" id="dpr:Despr_1174"/>
<dbReference type="Proteomes" id="UP000006365">
    <property type="component" value="Chromosome"/>
</dbReference>
<reference evidence="2 3" key="1">
    <citation type="journal article" date="2011" name="Stand. Genomic Sci.">
        <title>Complete genome sequence of Desulfobulbus propionicus type strain (1pr3).</title>
        <authorList>
            <person name="Pagani I."/>
            <person name="Lapidus A."/>
            <person name="Nolan M."/>
            <person name="Lucas S."/>
            <person name="Hammon N."/>
            <person name="Deshpande S."/>
            <person name="Cheng J.F."/>
            <person name="Chertkov O."/>
            <person name="Davenport K."/>
            <person name="Tapia R."/>
            <person name="Han C."/>
            <person name="Goodwin L."/>
            <person name="Pitluck S."/>
            <person name="Liolios K."/>
            <person name="Mavromatis K."/>
            <person name="Ivanova N."/>
            <person name="Mikhailova N."/>
            <person name="Pati A."/>
            <person name="Chen A."/>
            <person name="Palaniappan K."/>
            <person name="Land M."/>
            <person name="Hauser L."/>
            <person name="Chang Y.J."/>
            <person name="Jeffries C.D."/>
            <person name="Detter J.C."/>
            <person name="Brambilla E."/>
            <person name="Kannan K.P."/>
            <person name="Djao O.D."/>
            <person name="Rohde M."/>
            <person name="Pukall R."/>
            <person name="Spring S."/>
            <person name="Goker M."/>
            <person name="Sikorski J."/>
            <person name="Woyke T."/>
            <person name="Bristow J."/>
            <person name="Eisen J.A."/>
            <person name="Markowitz V."/>
            <person name="Hugenholtz P."/>
            <person name="Kyrpides N.C."/>
            <person name="Klenk H.P."/>
        </authorList>
    </citation>
    <scope>NUCLEOTIDE SEQUENCE [LARGE SCALE GENOMIC DNA]</scope>
    <source>
        <strain evidence="3">ATCC 33891 / DSM 2032 / 1pr3</strain>
    </source>
</reference>
<sequence length="90" mass="9871">MKKICVLFMYAAVAAALVGCGTATIPPNYSSTNPDLMRIGGDTPGSREPEIINMGSYCLQVTEKWKADGKTPDDQIIWTKDSYRKAIPCR</sequence>
<feature type="chain" id="PRO_5030566212" evidence="1">
    <location>
        <begin position="26"/>
        <end position="90"/>
    </location>
</feature>
<evidence type="ECO:0000256" key="1">
    <source>
        <dbReference type="SAM" id="SignalP"/>
    </source>
</evidence>
<dbReference type="AlphaFoldDB" id="A0A7U3YL21"/>
<keyword evidence="3" id="KW-1185">Reference proteome</keyword>
<evidence type="ECO:0000313" key="2">
    <source>
        <dbReference type="EMBL" id="ADW17344.1"/>
    </source>
</evidence>
<dbReference type="EMBL" id="CP002364">
    <property type="protein sequence ID" value="ADW17344.1"/>
    <property type="molecule type" value="Genomic_DNA"/>
</dbReference>
<name>A0A7U3YL21_DESPD</name>
<accession>A0A7U3YL21</accession>
<gene>
    <name evidence="2" type="ordered locus">Despr_1174</name>
</gene>
<organism evidence="2 3">
    <name type="scientific">Desulfobulbus propionicus (strain ATCC 33891 / DSM 2032 / VKM B-1956 / 1pr3)</name>
    <dbReference type="NCBI Taxonomy" id="577650"/>
    <lineage>
        <taxon>Bacteria</taxon>
        <taxon>Pseudomonadati</taxon>
        <taxon>Thermodesulfobacteriota</taxon>
        <taxon>Desulfobulbia</taxon>
        <taxon>Desulfobulbales</taxon>
        <taxon>Desulfobulbaceae</taxon>
        <taxon>Desulfobulbus</taxon>
    </lineage>
</organism>
<dbReference type="RefSeq" id="WP_015723886.1">
    <property type="nucleotide sequence ID" value="NC_014972.1"/>
</dbReference>
<feature type="signal peptide" evidence="1">
    <location>
        <begin position="1"/>
        <end position="25"/>
    </location>
</feature>
<dbReference type="PROSITE" id="PS51257">
    <property type="entry name" value="PROKAR_LIPOPROTEIN"/>
    <property type="match status" value="1"/>
</dbReference>